<organism evidence="2 3">
    <name type="scientific">Colletotrichum zoysiae</name>
    <dbReference type="NCBI Taxonomy" id="1216348"/>
    <lineage>
        <taxon>Eukaryota</taxon>
        <taxon>Fungi</taxon>
        <taxon>Dikarya</taxon>
        <taxon>Ascomycota</taxon>
        <taxon>Pezizomycotina</taxon>
        <taxon>Sordariomycetes</taxon>
        <taxon>Hypocreomycetidae</taxon>
        <taxon>Glomerellales</taxon>
        <taxon>Glomerellaceae</taxon>
        <taxon>Colletotrichum</taxon>
        <taxon>Colletotrichum graminicola species complex</taxon>
    </lineage>
</organism>
<accession>A0AAD9HJ30</accession>
<evidence type="ECO:0000313" key="3">
    <source>
        <dbReference type="Proteomes" id="UP001232148"/>
    </source>
</evidence>
<dbReference type="EMBL" id="MU842870">
    <property type="protein sequence ID" value="KAK2028957.1"/>
    <property type="molecule type" value="Genomic_DNA"/>
</dbReference>
<dbReference type="PANTHER" id="PTHR33657">
    <property type="entry name" value="DOMAIN PROTEIN, PUTATIVE (AFU_ORTHOLOGUE AFUA_5G00600)-RELATED"/>
    <property type="match status" value="1"/>
</dbReference>
<reference evidence="2" key="1">
    <citation type="submission" date="2021-06" db="EMBL/GenBank/DDBJ databases">
        <title>Comparative genomics, transcriptomics and evolutionary studies reveal genomic signatures of adaptation to plant cell wall in hemibiotrophic fungi.</title>
        <authorList>
            <consortium name="DOE Joint Genome Institute"/>
            <person name="Baroncelli R."/>
            <person name="Diaz J.F."/>
            <person name="Benocci T."/>
            <person name="Peng M."/>
            <person name="Battaglia E."/>
            <person name="Haridas S."/>
            <person name="Andreopoulos W."/>
            <person name="Labutti K."/>
            <person name="Pangilinan J."/>
            <person name="Floch G.L."/>
            <person name="Makela M.R."/>
            <person name="Henrissat B."/>
            <person name="Grigoriev I.V."/>
            <person name="Crouch J.A."/>
            <person name="De Vries R.P."/>
            <person name="Sukno S.A."/>
            <person name="Thon M.R."/>
        </authorList>
    </citation>
    <scope>NUCLEOTIDE SEQUENCE</scope>
    <source>
        <strain evidence="2">MAFF235873</strain>
    </source>
</reference>
<gene>
    <name evidence="2" type="ORF">LX32DRAFT_589524</name>
</gene>
<dbReference type="InterPro" id="IPR008701">
    <property type="entry name" value="NPP1"/>
</dbReference>
<dbReference type="Pfam" id="PF05630">
    <property type="entry name" value="NPP1"/>
    <property type="match status" value="1"/>
</dbReference>
<dbReference type="PANTHER" id="PTHR33657:SF6">
    <property type="entry name" value="SECRETED PROTEIN"/>
    <property type="match status" value="1"/>
</dbReference>
<comment type="caution">
    <text evidence="2">The sequence shown here is derived from an EMBL/GenBank/DDBJ whole genome shotgun (WGS) entry which is preliminary data.</text>
</comment>
<feature type="chain" id="PRO_5042266519" evidence="1">
    <location>
        <begin position="18"/>
        <end position="282"/>
    </location>
</feature>
<dbReference type="Proteomes" id="UP001232148">
    <property type="component" value="Unassembled WGS sequence"/>
</dbReference>
<proteinExistence type="predicted"/>
<keyword evidence="3" id="KW-1185">Reference proteome</keyword>
<dbReference type="AlphaFoldDB" id="A0AAD9HJ30"/>
<name>A0AAD9HJ30_9PEZI</name>
<sequence length="282" mass="31412">MRAFFAAVGLLWTTATANRGHPGLSNPVPRAIPLKIGQCAPEADRRWQPAIDFDKDSCYNTPAVDRHGNINAGMGVCEVTSTSGHCRDRSDLANSNVYSRARCNNGWCAYMYGYYFVKDQASHCIGHRNDWEHVVVFVRDGAPEYVAASAHGWYERRAWRDVLADGTHAKIVYHKDGPGTHAFRFAKAADDGQQENHLADWFYGDLVGWNGFPSTAVRDKMTSNSWDKAKIDFTDERFQYALDLAIGGHGGDPLDIDMRTGVDDGSPGMPDHCPEHFWPLDS</sequence>
<evidence type="ECO:0000313" key="2">
    <source>
        <dbReference type="EMBL" id="KAK2028957.1"/>
    </source>
</evidence>
<keyword evidence="1" id="KW-0732">Signal</keyword>
<evidence type="ECO:0000256" key="1">
    <source>
        <dbReference type="SAM" id="SignalP"/>
    </source>
</evidence>
<feature type="signal peptide" evidence="1">
    <location>
        <begin position="1"/>
        <end position="17"/>
    </location>
</feature>
<protein>
    <submittedName>
        <fullName evidence="2">Necrosis inducing protein</fullName>
    </submittedName>
</protein>